<dbReference type="Gene3D" id="2.130.10.10">
    <property type="entry name" value="YVTN repeat-like/Quinoprotein amine dehydrogenase"/>
    <property type="match status" value="2"/>
</dbReference>
<feature type="chain" id="PRO_5038720892" description="YncE family protein" evidence="2">
    <location>
        <begin position="24"/>
        <end position="346"/>
    </location>
</feature>
<evidence type="ECO:0000256" key="2">
    <source>
        <dbReference type="SAM" id="SignalP"/>
    </source>
</evidence>
<feature type="signal peptide" evidence="2">
    <location>
        <begin position="1"/>
        <end position="23"/>
    </location>
</feature>
<accession>A0A4Q4ZGS3</accession>
<dbReference type="InterPro" id="IPR011048">
    <property type="entry name" value="Haem_d1_sf"/>
</dbReference>
<keyword evidence="2" id="KW-0732">Signal</keyword>
<dbReference type="InterPro" id="IPR015943">
    <property type="entry name" value="WD40/YVTN_repeat-like_dom_sf"/>
</dbReference>
<keyword evidence="4" id="KW-1185">Reference proteome</keyword>
<dbReference type="RefSeq" id="WP_134716127.1">
    <property type="nucleotide sequence ID" value="NZ_SDKM01000010.1"/>
</dbReference>
<dbReference type="EMBL" id="SDKM01000010">
    <property type="protein sequence ID" value="RYP86671.1"/>
    <property type="molecule type" value="Genomic_DNA"/>
</dbReference>
<comment type="caution">
    <text evidence="3">The sequence shown here is derived from an EMBL/GenBank/DDBJ whole genome shotgun (WGS) entry which is preliminary data.</text>
</comment>
<feature type="region of interest" description="Disordered" evidence="1">
    <location>
        <begin position="25"/>
        <end position="79"/>
    </location>
</feature>
<protein>
    <recommendedName>
        <fullName evidence="5">YncE family protein</fullName>
    </recommendedName>
</protein>
<name>A0A4Q4ZGS3_9ACTN</name>
<dbReference type="OrthoDB" id="5185484at2"/>
<evidence type="ECO:0000313" key="4">
    <source>
        <dbReference type="Proteomes" id="UP000295198"/>
    </source>
</evidence>
<dbReference type="AlphaFoldDB" id="A0A4Q4ZGS3"/>
<feature type="compositionally biased region" description="Low complexity" evidence="1">
    <location>
        <begin position="36"/>
        <end position="53"/>
    </location>
</feature>
<sequence length="346" mass="35464">MRIHRYGVTTALAVAVLGLPACSGDGDQDEGGRDPSTGPASSSATSAVTESLAPAPDFPEPVDAAAAGGHRQPGGNGDWVMAAGSDMWVADLGPGLVAFDAGTGRRVAALQVGPVHLGMESVGNRLWLCTADGQLVSVDARLRTVRTRTDLRVHPLEESSVTAGGGEVFVPTDAGGWSAVVADARTGAVLRRIPIPEGTGGLRFGFGSLWAALGPDQVVRLDPATGDVQQQYDVGLSPVFVSVGTDRVWVMNQASGSVSAIDPRSGEVAEVVVDTGVIEGGDIVASRHAVWVRVTDVLAARVDPDTMAVTDRIGPPSGSGGVGVNGSDLWMSAHDVHLLWRFPGGA</sequence>
<gene>
    <name evidence="3" type="ORF">EKO23_08345</name>
</gene>
<reference evidence="3 4" key="1">
    <citation type="submission" date="2019-01" db="EMBL/GenBank/DDBJ databases">
        <title>Nocardioides guangzhouensis sp. nov., an actinobacterium isolated from soil.</title>
        <authorList>
            <person name="Fu Y."/>
            <person name="Cai Y."/>
            <person name="Lin Z."/>
            <person name="Chen P."/>
        </authorList>
    </citation>
    <scope>NUCLEOTIDE SEQUENCE [LARGE SCALE GENOMIC DNA]</scope>
    <source>
        <strain evidence="3 4">130</strain>
    </source>
</reference>
<dbReference type="Proteomes" id="UP000295198">
    <property type="component" value="Unassembled WGS sequence"/>
</dbReference>
<evidence type="ECO:0000256" key="1">
    <source>
        <dbReference type="SAM" id="MobiDB-lite"/>
    </source>
</evidence>
<evidence type="ECO:0008006" key="5">
    <source>
        <dbReference type="Google" id="ProtNLM"/>
    </source>
</evidence>
<dbReference type="SUPFAM" id="SSF51004">
    <property type="entry name" value="C-terminal (heme d1) domain of cytochrome cd1-nitrite reductase"/>
    <property type="match status" value="1"/>
</dbReference>
<proteinExistence type="predicted"/>
<organism evidence="3 4">
    <name type="scientific">Nocardioides guangzhouensis</name>
    <dbReference type="NCBI Taxonomy" id="2497878"/>
    <lineage>
        <taxon>Bacteria</taxon>
        <taxon>Bacillati</taxon>
        <taxon>Actinomycetota</taxon>
        <taxon>Actinomycetes</taxon>
        <taxon>Propionibacteriales</taxon>
        <taxon>Nocardioidaceae</taxon>
        <taxon>Nocardioides</taxon>
    </lineage>
</organism>
<evidence type="ECO:0000313" key="3">
    <source>
        <dbReference type="EMBL" id="RYP86671.1"/>
    </source>
</evidence>